<evidence type="ECO:0000313" key="1">
    <source>
        <dbReference type="EMBL" id="KAJ8096612.1"/>
    </source>
</evidence>
<sequence>MCIESRVLVATGSPRDDNRLTANCVMLLVFQLFSGNLQSGALMNSIAARFLFILGAHVQSYPDRAGQTLLPTGMASRTDNHRASSSCFNLLEV</sequence>
<proteinExistence type="predicted"/>
<dbReference type="Proteomes" id="UP001217417">
    <property type="component" value="Unassembled WGS sequence"/>
</dbReference>
<gene>
    <name evidence="1" type="ORF">POJ06DRAFT_41570</name>
</gene>
<comment type="caution">
    <text evidence="1">The sequence shown here is derived from an EMBL/GenBank/DDBJ whole genome shotgun (WGS) entry which is preliminary data.</text>
</comment>
<dbReference type="GeneID" id="80886161"/>
<dbReference type="RefSeq" id="XP_056040062.1">
    <property type="nucleotide sequence ID" value="XM_056190995.1"/>
</dbReference>
<protein>
    <submittedName>
        <fullName evidence="1">Uncharacterized protein</fullName>
    </submittedName>
</protein>
<name>A0AAD7QJY2_9ASCO</name>
<accession>A0AAD7QJY2</accession>
<keyword evidence="2" id="KW-1185">Reference proteome</keyword>
<dbReference type="AlphaFoldDB" id="A0AAD7QJY2"/>
<organism evidence="1 2">
    <name type="scientific">Lipomyces tetrasporus</name>
    <dbReference type="NCBI Taxonomy" id="54092"/>
    <lineage>
        <taxon>Eukaryota</taxon>
        <taxon>Fungi</taxon>
        <taxon>Dikarya</taxon>
        <taxon>Ascomycota</taxon>
        <taxon>Saccharomycotina</taxon>
        <taxon>Lipomycetes</taxon>
        <taxon>Lipomycetales</taxon>
        <taxon>Lipomycetaceae</taxon>
        <taxon>Lipomyces</taxon>
    </lineage>
</organism>
<dbReference type="EMBL" id="JARPMG010000013">
    <property type="protein sequence ID" value="KAJ8096612.1"/>
    <property type="molecule type" value="Genomic_DNA"/>
</dbReference>
<evidence type="ECO:0000313" key="2">
    <source>
        <dbReference type="Proteomes" id="UP001217417"/>
    </source>
</evidence>
<reference evidence="1" key="1">
    <citation type="submission" date="2023-03" db="EMBL/GenBank/DDBJ databases">
        <title>Near-Complete genome sequence of Lipomyces tetrasporous NRRL Y-64009, an oleaginous yeast capable of growing on lignocellulosic hydrolysates.</title>
        <authorList>
            <consortium name="Lawrence Berkeley National Laboratory"/>
            <person name="Jagtap S.S."/>
            <person name="Liu J.-J."/>
            <person name="Walukiewicz H.E."/>
            <person name="Pangilinan J."/>
            <person name="Lipzen A."/>
            <person name="Ahrendt S."/>
            <person name="Koriabine M."/>
            <person name="Cobaugh K."/>
            <person name="Salamov A."/>
            <person name="Yoshinaga Y."/>
            <person name="Ng V."/>
            <person name="Daum C."/>
            <person name="Grigoriev I.V."/>
            <person name="Slininger P.J."/>
            <person name="Dien B.S."/>
            <person name="Jin Y.-S."/>
            <person name="Rao C.V."/>
        </authorList>
    </citation>
    <scope>NUCLEOTIDE SEQUENCE</scope>
    <source>
        <strain evidence="1">NRRL Y-64009</strain>
    </source>
</reference>